<dbReference type="AlphaFoldDB" id="A0A316ZBU4"/>
<feature type="compositionally biased region" description="Basic and acidic residues" evidence="1">
    <location>
        <begin position="171"/>
        <end position="197"/>
    </location>
</feature>
<dbReference type="GeneID" id="37269651"/>
<feature type="compositionally biased region" description="Basic and acidic residues" evidence="1">
    <location>
        <begin position="435"/>
        <end position="451"/>
    </location>
</feature>
<keyword evidence="3" id="KW-1185">Reference proteome</keyword>
<feature type="compositionally biased region" description="Basic and acidic residues" evidence="1">
    <location>
        <begin position="239"/>
        <end position="285"/>
    </location>
</feature>
<evidence type="ECO:0000256" key="1">
    <source>
        <dbReference type="SAM" id="MobiDB-lite"/>
    </source>
</evidence>
<feature type="compositionally biased region" description="Low complexity" evidence="1">
    <location>
        <begin position="679"/>
        <end position="691"/>
    </location>
</feature>
<feature type="compositionally biased region" description="Low complexity" evidence="1">
    <location>
        <begin position="558"/>
        <end position="568"/>
    </location>
</feature>
<feature type="compositionally biased region" description="Low complexity" evidence="1">
    <location>
        <begin position="385"/>
        <end position="394"/>
    </location>
</feature>
<feature type="region of interest" description="Disordered" evidence="1">
    <location>
        <begin position="666"/>
        <end position="785"/>
    </location>
</feature>
<evidence type="ECO:0000313" key="3">
    <source>
        <dbReference type="Proteomes" id="UP000245946"/>
    </source>
</evidence>
<feature type="region of interest" description="Disordered" evidence="1">
    <location>
        <begin position="74"/>
        <end position="94"/>
    </location>
</feature>
<feature type="compositionally biased region" description="Basic and acidic residues" evidence="1">
    <location>
        <begin position="209"/>
        <end position="226"/>
    </location>
</feature>
<name>A0A316ZBU4_9BASI</name>
<sequence>MSRPGPSMPRAAQQQQQPPAPLAARLGSYLHALPPPLSYCFGAAPDDDADAVRQRLLPSEETFDDSDAISLLSNINDRSRRRRRGRRTRDWGHGAQQLMACGLFGRAKGQIQTREPTRPGSSSRHGRADSTDSLDDSLRGLGESGDEDAGMLPDAAIRGIGDPQALLEAEEAQRQAEEAEIQRREAAEFAEAAERRAALQRQAEAARVAAEEELRKQAEEEARLAAEEEAAAAKATAAAEERRLELERQAQEEDAAEARRQAEAEAKAALERARLADEEAQRAAEAKAAAAKAEQEAAERRVALEAEAEAARKAADEEAVRKAEEAAALAAQQEADAAAAEAEALEAAALAKERRRAERRAARAALAAVRDEGGRSRYQTEAEAEAAAGGFEFADAPEQPDEYPGSYGAHASRRAPQEHWGLASGPEGYGYEQNGYEHDEYGQYRDSRQQHFYDAQYEAGNGHFQPQELPQEVVHHHHYYHEPPSAGSEPEPTSYLSPPALPALPSPIVGEDESLNREVEEDEEDADIAGLGFSKRRAPRSGAAFGGSRSAGSGGSGSQSRASGSATGPRYQVSPSFAFGGAPLSDDARIRSADGSNEGGSSAAGRPSYRDRPRRHERRDSRSTTSSAGRPREGLAPRAAGGRSPVLGGVRELDIAANEDAADAAAGGFDSVVPPPLPSSHSPLLSPDSAAMPPPASTRAKQSYRERRAGNAETSSAGSSSAPRSSPRKAAERGGSGNGFPSVGLGRSTGGMWNAPGSSPVRNSAALFAHAPTRRADDEDDVDFA</sequence>
<feature type="compositionally biased region" description="Basic and acidic residues" evidence="1">
    <location>
        <begin position="293"/>
        <end position="319"/>
    </location>
</feature>
<feature type="region of interest" description="Disordered" evidence="1">
    <location>
        <begin position="361"/>
        <end position="647"/>
    </location>
</feature>
<reference evidence="2 3" key="1">
    <citation type="journal article" date="2018" name="Mol. Biol. Evol.">
        <title>Broad Genomic Sampling Reveals a Smut Pathogenic Ancestry of the Fungal Clade Ustilaginomycotina.</title>
        <authorList>
            <person name="Kijpornyongpan T."/>
            <person name="Mondo S.J."/>
            <person name="Barry K."/>
            <person name="Sandor L."/>
            <person name="Lee J."/>
            <person name="Lipzen A."/>
            <person name="Pangilinan J."/>
            <person name="LaButti K."/>
            <person name="Hainaut M."/>
            <person name="Henrissat B."/>
            <person name="Grigoriev I.V."/>
            <person name="Spatafora J.W."/>
            <person name="Aime M.C."/>
        </authorList>
    </citation>
    <scope>NUCLEOTIDE SEQUENCE [LARGE SCALE GENOMIC DNA]</scope>
    <source>
        <strain evidence="2 3">MCA 4186</strain>
    </source>
</reference>
<dbReference type="RefSeq" id="XP_025599055.1">
    <property type="nucleotide sequence ID" value="XM_025742107.1"/>
</dbReference>
<protein>
    <submittedName>
        <fullName evidence="2">Uncharacterized protein</fullName>
    </submittedName>
</protein>
<accession>A0A316ZBU4</accession>
<feature type="compositionally biased region" description="Polar residues" evidence="1">
    <location>
        <begin position="111"/>
        <end position="123"/>
    </location>
</feature>
<feature type="compositionally biased region" description="Low complexity" evidence="1">
    <location>
        <begin position="540"/>
        <end position="551"/>
    </location>
</feature>
<dbReference type="Proteomes" id="UP000245946">
    <property type="component" value="Unassembled WGS sequence"/>
</dbReference>
<dbReference type="OrthoDB" id="3366895at2759"/>
<feature type="compositionally biased region" description="Basic and acidic residues" evidence="1">
    <location>
        <begin position="369"/>
        <end position="380"/>
    </location>
</feature>
<proteinExistence type="predicted"/>
<evidence type="ECO:0000313" key="2">
    <source>
        <dbReference type="EMBL" id="PWN98776.1"/>
    </source>
</evidence>
<feature type="compositionally biased region" description="Low complexity" evidence="1">
    <location>
        <begin position="199"/>
        <end position="208"/>
    </location>
</feature>
<feature type="region of interest" description="Disordered" evidence="1">
    <location>
        <begin position="1"/>
        <end position="27"/>
    </location>
</feature>
<dbReference type="STRING" id="58919.A0A316ZBU4"/>
<gene>
    <name evidence="2" type="ORF">FA09DRAFT_329271</name>
</gene>
<feature type="compositionally biased region" description="Low complexity" evidence="1">
    <location>
        <begin position="9"/>
        <end position="26"/>
    </location>
</feature>
<dbReference type="EMBL" id="KZ819290">
    <property type="protein sequence ID" value="PWN98776.1"/>
    <property type="molecule type" value="Genomic_DNA"/>
</dbReference>
<feature type="region of interest" description="Disordered" evidence="1">
    <location>
        <begin position="111"/>
        <end position="319"/>
    </location>
</feature>
<feature type="compositionally biased region" description="Low complexity" evidence="1">
    <location>
        <begin position="711"/>
        <end position="725"/>
    </location>
</feature>
<organism evidence="2 3">
    <name type="scientific">Tilletiopsis washingtonensis</name>
    <dbReference type="NCBI Taxonomy" id="58919"/>
    <lineage>
        <taxon>Eukaryota</taxon>
        <taxon>Fungi</taxon>
        <taxon>Dikarya</taxon>
        <taxon>Basidiomycota</taxon>
        <taxon>Ustilaginomycotina</taxon>
        <taxon>Exobasidiomycetes</taxon>
        <taxon>Entylomatales</taxon>
        <taxon>Entylomatales incertae sedis</taxon>
        <taxon>Tilletiopsis</taxon>
    </lineage>
</organism>